<evidence type="ECO:0000256" key="3">
    <source>
        <dbReference type="SAM" id="MobiDB-lite"/>
    </source>
</evidence>
<protein>
    <submittedName>
        <fullName evidence="5">Flagellar motor protein MotB</fullName>
    </submittedName>
</protein>
<evidence type="ECO:0000313" key="5">
    <source>
        <dbReference type="EMBL" id="GLR16318.1"/>
    </source>
</evidence>
<dbReference type="Pfam" id="PF00691">
    <property type="entry name" value="OmpA"/>
    <property type="match status" value="1"/>
</dbReference>
<dbReference type="PANTHER" id="PTHR30329">
    <property type="entry name" value="STATOR ELEMENT OF FLAGELLAR MOTOR COMPLEX"/>
    <property type="match status" value="1"/>
</dbReference>
<proteinExistence type="predicted"/>
<dbReference type="PANTHER" id="PTHR30329:SF21">
    <property type="entry name" value="LIPOPROTEIN YIAD-RELATED"/>
    <property type="match status" value="1"/>
</dbReference>
<name>A0AA37WD07_9BACT</name>
<reference evidence="5" key="1">
    <citation type="journal article" date="2014" name="Int. J. Syst. Evol. Microbiol.">
        <title>Complete genome sequence of Corynebacterium casei LMG S-19264T (=DSM 44701T), isolated from a smear-ripened cheese.</title>
        <authorList>
            <consortium name="US DOE Joint Genome Institute (JGI-PGF)"/>
            <person name="Walter F."/>
            <person name="Albersmeier A."/>
            <person name="Kalinowski J."/>
            <person name="Ruckert C."/>
        </authorList>
    </citation>
    <scope>NUCLEOTIDE SEQUENCE</scope>
    <source>
        <strain evidence="5">NBRC 108769</strain>
    </source>
</reference>
<dbReference type="AlphaFoldDB" id="A0AA37WD07"/>
<dbReference type="InterPro" id="IPR036737">
    <property type="entry name" value="OmpA-like_sf"/>
</dbReference>
<comment type="caution">
    <text evidence="5">The sequence shown here is derived from an EMBL/GenBank/DDBJ whole genome shotgun (WGS) entry which is preliminary data.</text>
</comment>
<dbReference type="Gene3D" id="3.30.1330.60">
    <property type="entry name" value="OmpA-like domain"/>
    <property type="match status" value="1"/>
</dbReference>
<dbReference type="SUPFAM" id="SSF103088">
    <property type="entry name" value="OmpA-like"/>
    <property type="match status" value="1"/>
</dbReference>
<dbReference type="EMBL" id="BSOH01000005">
    <property type="protein sequence ID" value="GLR16318.1"/>
    <property type="molecule type" value="Genomic_DNA"/>
</dbReference>
<dbReference type="Proteomes" id="UP001156666">
    <property type="component" value="Unassembled WGS sequence"/>
</dbReference>
<reference evidence="5" key="2">
    <citation type="submission" date="2023-01" db="EMBL/GenBank/DDBJ databases">
        <title>Draft genome sequence of Portibacter lacus strain NBRC 108769.</title>
        <authorList>
            <person name="Sun Q."/>
            <person name="Mori K."/>
        </authorList>
    </citation>
    <scope>NUCLEOTIDE SEQUENCE</scope>
    <source>
        <strain evidence="5">NBRC 108769</strain>
    </source>
</reference>
<feature type="domain" description="OmpA-like" evidence="4">
    <location>
        <begin position="154"/>
        <end position="277"/>
    </location>
</feature>
<accession>A0AA37WD07</accession>
<organism evidence="5 6">
    <name type="scientific">Portibacter lacus</name>
    <dbReference type="NCBI Taxonomy" id="1099794"/>
    <lineage>
        <taxon>Bacteria</taxon>
        <taxon>Pseudomonadati</taxon>
        <taxon>Bacteroidota</taxon>
        <taxon>Saprospiria</taxon>
        <taxon>Saprospirales</taxon>
        <taxon>Haliscomenobacteraceae</taxon>
        <taxon>Portibacter</taxon>
    </lineage>
</organism>
<dbReference type="GO" id="GO:0016020">
    <property type="term" value="C:membrane"/>
    <property type="evidence" value="ECO:0007669"/>
    <property type="project" value="UniProtKB-UniRule"/>
</dbReference>
<keyword evidence="5" id="KW-0969">Cilium</keyword>
<dbReference type="RefSeq" id="WP_235293119.1">
    <property type="nucleotide sequence ID" value="NZ_BSOH01000005.1"/>
</dbReference>
<feature type="coiled-coil region" evidence="2">
    <location>
        <begin position="13"/>
        <end position="54"/>
    </location>
</feature>
<keyword evidence="5" id="KW-0966">Cell projection</keyword>
<keyword evidence="1" id="KW-0472">Membrane</keyword>
<keyword evidence="2" id="KW-0175">Coiled coil</keyword>
<evidence type="ECO:0000256" key="2">
    <source>
        <dbReference type="SAM" id="Coils"/>
    </source>
</evidence>
<dbReference type="PROSITE" id="PS51123">
    <property type="entry name" value="OMPA_2"/>
    <property type="match status" value="1"/>
</dbReference>
<dbReference type="InterPro" id="IPR050330">
    <property type="entry name" value="Bact_OuterMem_StrucFunc"/>
</dbReference>
<evidence type="ECO:0000313" key="6">
    <source>
        <dbReference type="Proteomes" id="UP001156666"/>
    </source>
</evidence>
<sequence length="291" mass="32627">MSKKKFVDLEASKSALELKYDQLSSDNSKCEDDKEKIKTQLENMKAQMQISEAQFQSDLNVKDEKLRIISEELEFNKKTSTNLLDRLSDLSVVNKAGAESIKQSLESLNQQSKYIQNLSQDAKRKDSLNLALVMNLKRSLADVNDSDIQVDVKKGVVFISISDKLLFQSGSATVNNAAKNVLAKVAKVVNDHNSFDIIVEGHTDDKLLKETASFKDNWELSVERATSVVRILQKDYNVDPSRMTAGGRGQYLPKADNETSEGRSMNRRTEIIVTPRLDEFFQLMAEPGAGK</sequence>
<gene>
    <name evidence="5" type="ORF">GCM10007940_09330</name>
</gene>
<dbReference type="CDD" id="cd07185">
    <property type="entry name" value="OmpA_C-like"/>
    <property type="match status" value="1"/>
</dbReference>
<keyword evidence="5" id="KW-0282">Flagellum</keyword>
<feature type="region of interest" description="Disordered" evidence="3">
    <location>
        <begin position="243"/>
        <end position="264"/>
    </location>
</feature>
<dbReference type="InterPro" id="IPR006665">
    <property type="entry name" value="OmpA-like"/>
</dbReference>
<keyword evidence="6" id="KW-1185">Reference proteome</keyword>
<evidence type="ECO:0000256" key="1">
    <source>
        <dbReference type="PROSITE-ProRule" id="PRU00473"/>
    </source>
</evidence>
<evidence type="ECO:0000259" key="4">
    <source>
        <dbReference type="PROSITE" id="PS51123"/>
    </source>
</evidence>